<dbReference type="Proteomes" id="UP000799324">
    <property type="component" value="Unassembled WGS sequence"/>
</dbReference>
<feature type="region of interest" description="Disordered" evidence="1">
    <location>
        <begin position="398"/>
        <end position="461"/>
    </location>
</feature>
<keyword evidence="3" id="KW-1185">Reference proteome</keyword>
<feature type="compositionally biased region" description="Gly residues" evidence="1">
    <location>
        <begin position="403"/>
        <end position="417"/>
    </location>
</feature>
<feature type="region of interest" description="Disordered" evidence="1">
    <location>
        <begin position="20"/>
        <end position="41"/>
    </location>
</feature>
<organism evidence="2 3">
    <name type="scientific">Lophiostoma macrostomum CBS 122681</name>
    <dbReference type="NCBI Taxonomy" id="1314788"/>
    <lineage>
        <taxon>Eukaryota</taxon>
        <taxon>Fungi</taxon>
        <taxon>Dikarya</taxon>
        <taxon>Ascomycota</taxon>
        <taxon>Pezizomycotina</taxon>
        <taxon>Dothideomycetes</taxon>
        <taxon>Pleosporomycetidae</taxon>
        <taxon>Pleosporales</taxon>
        <taxon>Lophiostomataceae</taxon>
        <taxon>Lophiostoma</taxon>
    </lineage>
</organism>
<feature type="region of interest" description="Disordered" evidence="1">
    <location>
        <begin position="189"/>
        <end position="304"/>
    </location>
</feature>
<name>A0A6A6T3E9_9PLEO</name>
<feature type="compositionally biased region" description="Acidic residues" evidence="1">
    <location>
        <begin position="262"/>
        <end position="281"/>
    </location>
</feature>
<feature type="compositionally biased region" description="Basic and acidic residues" evidence="1">
    <location>
        <begin position="241"/>
        <end position="261"/>
    </location>
</feature>
<accession>A0A6A6T3E9</accession>
<feature type="compositionally biased region" description="Basic residues" evidence="1">
    <location>
        <begin position="293"/>
        <end position="304"/>
    </location>
</feature>
<protein>
    <submittedName>
        <fullName evidence="2">Uncharacterized protein</fullName>
    </submittedName>
</protein>
<proteinExistence type="predicted"/>
<reference evidence="2" key="1">
    <citation type="journal article" date="2020" name="Stud. Mycol.">
        <title>101 Dothideomycetes genomes: a test case for predicting lifestyles and emergence of pathogens.</title>
        <authorList>
            <person name="Haridas S."/>
            <person name="Albert R."/>
            <person name="Binder M."/>
            <person name="Bloem J."/>
            <person name="Labutti K."/>
            <person name="Salamov A."/>
            <person name="Andreopoulos B."/>
            <person name="Baker S."/>
            <person name="Barry K."/>
            <person name="Bills G."/>
            <person name="Bluhm B."/>
            <person name="Cannon C."/>
            <person name="Castanera R."/>
            <person name="Culley D."/>
            <person name="Daum C."/>
            <person name="Ezra D."/>
            <person name="Gonzalez J."/>
            <person name="Henrissat B."/>
            <person name="Kuo A."/>
            <person name="Liang C."/>
            <person name="Lipzen A."/>
            <person name="Lutzoni F."/>
            <person name="Magnuson J."/>
            <person name="Mondo S."/>
            <person name="Nolan M."/>
            <person name="Ohm R."/>
            <person name="Pangilinan J."/>
            <person name="Park H.-J."/>
            <person name="Ramirez L."/>
            <person name="Alfaro M."/>
            <person name="Sun H."/>
            <person name="Tritt A."/>
            <person name="Yoshinaga Y."/>
            <person name="Zwiers L.-H."/>
            <person name="Turgeon B."/>
            <person name="Goodwin S."/>
            <person name="Spatafora J."/>
            <person name="Crous P."/>
            <person name="Grigoriev I."/>
        </authorList>
    </citation>
    <scope>NUCLEOTIDE SEQUENCE</scope>
    <source>
        <strain evidence="2">CBS 122681</strain>
    </source>
</reference>
<dbReference type="EMBL" id="MU004368">
    <property type="protein sequence ID" value="KAF2654212.1"/>
    <property type="molecule type" value="Genomic_DNA"/>
</dbReference>
<feature type="compositionally biased region" description="Basic and acidic residues" evidence="1">
    <location>
        <begin position="189"/>
        <end position="229"/>
    </location>
</feature>
<evidence type="ECO:0000256" key="1">
    <source>
        <dbReference type="SAM" id="MobiDB-lite"/>
    </source>
</evidence>
<evidence type="ECO:0000313" key="3">
    <source>
        <dbReference type="Proteomes" id="UP000799324"/>
    </source>
</evidence>
<dbReference type="AlphaFoldDB" id="A0A6A6T3E9"/>
<feature type="region of interest" description="Disordered" evidence="1">
    <location>
        <begin position="56"/>
        <end position="79"/>
    </location>
</feature>
<gene>
    <name evidence="2" type="ORF">K491DRAFT_679906</name>
</gene>
<evidence type="ECO:0000313" key="2">
    <source>
        <dbReference type="EMBL" id="KAF2654212.1"/>
    </source>
</evidence>
<sequence>MYPVPNPFWEHPFFPTSVPRPLAHTPPHQRPMTQQSEAPTEMPSLASLGIFLPGMELPPHLQPQPASSSTQVQGTEATTNPHERHCEQCWIELSHRWVAIDPRYYFCSAKCAWYGSCRMRVRLLPDAKAYLHSACRKEEEEEEEEEKEKERKLAANAGFVLNREDGYFERTRWVDGKWVVQKREVARGVGKGKEKAEENGNGDGKEEEKRKGMGKEKVIPRPQDERLDRVSSGMGMRFPRFHYDEDKEEIIKKEDEESGVKEEDDESEDEEEESEEDEGEETIVPQSTPRGKNYFKNRKAKERRKRAVAIIQNPTQLPICFLHARHNCPDPQCLAEDEAFAAWENDHGSGSGSGNRGGVMTPSMSVGSTGGINGSINGMVNGHVNGNINGSGNGNGTVNAVGNGNGSGFVNGSGTENGSGQSKKNRTRERQRENRRQKARRKNAQKRAGINPEAREFVPHD</sequence>
<feature type="compositionally biased region" description="Polar residues" evidence="1">
    <location>
        <begin position="64"/>
        <end position="79"/>
    </location>
</feature>